<name>A0A4P9W6V3_9FUNG</name>
<accession>A0A4P9W6V3</accession>
<feature type="compositionally biased region" description="Pro residues" evidence="1">
    <location>
        <begin position="201"/>
        <end position="213"/>
    </location>
</feature>
<keyword evidence="3" id="KW-1185">Reference proteome</keyword>
<sequence>MLVRKNIALAKRLKEAGVELDPTRPAAGEFRGERFARKGHGGGYRGEVKGAIPYEERFAKTTREIKARLGAIAPPPRGPPPTELTASAAETVPVVGAVEPNVGEEKGADSATTIKVPLVRQPAQKRRPPGLPSVSVLVTSPTIAAAPQPAPLAIPIVTVKPDDLPASVAPATVAVAPEPAPPENPIVTVTSVRQDTDDLHPPPVSAAPAPAPLDTPIGAVTTVHEDKNPDDLRPVLDTKPTAAASPLAVPTVTVTVRQDKKLGAAVAPPHDGPDPRLLRGRLENAAHAAPAPRLAGRS</sequence>
<feature type="region of interest" description="Disordered" evidence="1">
    <location>
        <begin position="194"/>
        <end position="217"/>
    </location>
</feature>
<evidence type="ECO:0000256" key="1">
    <source>
        <dbReference type="SAM" id="MobiDB-lite"/>
    </source>
</evidence>
<protein>
    <submittedName>
        <fullName evidence="2">Uncharacterized protein</fullName>
    </submittedName>
</protein>
<reference evidence="3" key="1">
    <citation type="journal article" date="2018" name="Nat. Microbiol.">
        <title>Leveraging single-cell genomics to expand the fungal tree of life.</title>
        <authorList>
            <person name="Ahrendt S.R."/>
            <person name="Quandt C.A."/>
            <person name="Ciobanu D."/>
            <person name="Clum A."/>
            <person name="Salamov A."/>
            <person name="Andreopoulos B."/>
            <person name="Cheng J.F."/>
            <person name="Woyke T."/>
            <person name="Pelin A."/>
            <person name="Henrissat B."/>
            <person name="Reynolds N.K."/>
            <person name="Benny G.L."/>
            <person name="Smith M.E."/>
            <person name="James T.Y."/>
            <person name="Grigoriev I.V."/>
        </authorList>
    </citation>
    <scope>NUCLEOTIDE SEQUENCE [LARGE SCALE GENOMIC DNA]</scope>
</reference>
<gene>
    <name evidence="2" type="ORF">BDK51DRAFT_51057</name>
</gene>
<evidence type="ECO:0000313" key="3">
    <source>
        <dbReference type="Proteomes" id="UP000269721"/>
    </source>
</evidence>
<evidence type="ECO:0000313" key="2">
    <source>
        <dbReference type="EMBL" id="RKO87752.1"/>
    </source>
</evidence>
<dbReference type="EMBL" id="KZ997179">
    <property type="protein sequence ID" value="RKO87752.1"/>
    <property type="molecule type" value="Genomic_DNA"/>
</dbReference>
<dbReference type="Proteomes" id="UP000269721">
    <property type="component" value="Unassembled WGS sequence"/>
</dbReference>
<proteinExistence type="predicted"/>
<organism evidence="2 3">
    <name type="scientific">Blyttiomyces helicus</name>
    <dbReference type="NCBI Taxonomy" id="388810"/>
    <lineage>
        <taxon>Eukaryota</taxon>
        <taxon>Fungi</taxon>
        <taxon>Fungi incertae sedis</taxon>
        <taxon>Chytridiomycota</taxon>
        <taxon>Chytridiomycota incertae sedis</taxon>
        <taxon>Chytridiomycetes</taxon>
        <taxon>Chytridiomycetes incertae sedis</taxon>
        <taxon>Blyttiomyces</taxon>
    </lineage>
</organism>
<dbReference type="AlphaFoldDB" id="A0A4P9W6V3"/>